<dbReference type="Pfam" id="PF03108">
    <property type="entry name" value="DBD_Tnp_Mut"/>
    <property type="match status" value="1"/>
</dbReference>
<name>A0ABU6W2Q5_9FABA</name>
<dbReference type="Proteomes" id="UP001341840">
    <property type="component" value="Unassembled WGS sequence"/>
</dbReference>
<evidence type="ECO:0000313" key="3">
    <source>
        <dbReference type="Proteomes" id="UP001341840"/>
    </source>
</evidence>
<protein>
    <recommendedName>
        <fullName evidence="1">Transposase MuDR plant domain-containing protein</fullName>
    </recommendedName>
</protein>
<evidence type="ECO:0000313" key="2">
    <source>
        <dbReference type="EMBL" id="MED6178293.1"/>
    </source>
</evidence>
<dbReference type="EMBL" id="JASCZI010155148">
    <property type="protein sequence ID" value="MED6178293.1"/>
    <property type="molecule type" value="Genomic_DNA"/>
</dbReference>
<reference evidence="2 3" key="1">
    <citation type="journal article" date="2023" name="Plants (Basel)">
        <title>Bridging the Gap: Combining Genomics and Transcriptomics Approaches to Understand Stylosanthes scabra, an Orphan Legume from the Brazilian Caatinga.</title>
        <authorList>
            <person name="Ferreira-Neto J.R.C."/>
            <person name="da Silva M.D."/>
            <person name="Binneck E."/>
            <person name="de Melo N.F."/>
            <person name="da Silva R.H."/>
            <person name="de Melo A.L.T.M."/>
            <person name="Pandolfi V."/>
            <person name="Bustamante F.O."/>
            <person name="Brasileiro-Vidal A.C."/>
            <person name="Benko-Iseppon A.M."/>
        </authorList>
    </citation>
    <scope>NUCLEOTIDE SEQUENCE [LARGE SCALE GENOMIC DNA]</scope>
    <source>
        <tissue evidence="2">Leaves</tissue>
    </source>
</reference>
<sequence length="184" mass="21387">MVFQHPRINTLQELRQVMLSNLGAQFNEITEVGYLFLSPQPNRRPVWMLVWLLNDEHVRNRPGKELKQKLAAPIQTQTNLESMVLHLRAPMAMSQVEFDALRISDPMRAGIADNYNTDGGVEFRVGHRLRNRDVVHMAVKNYNIRRNAEYRVVESDRIKYHCRCKHAADGCPWSIQVALRQTLV</sequence>
<feature type="domain" description="Transposase MuDR plant" evidence="1">
    <location>
        <begin position="121"/>
        <end position="181"/>
    </location>
</feature>
<dbReference type="InterPro" id="IPR004332">
    <property type="entry name" value="Transposase_MuDR"/>
</dbReference>
<proteinExistence type="predicted"/>
<evidence type="ECO:0000259" key="1">
    <source>
        <dbReference type="Pfam" id="PF03108"/>
    </source>
</evidence>
<accession>A0ABU6W2Q5</accession>
<comment type="caution">
    <text evidence="2">The sequence shown here is derived from an EMBL/GenBank/DDBJ whole genome shotgun (WGS) entry which is preliminary data.</text>
</comment>
<keyword evidence="3" id="KW-1185">Reference proteome</keyword>
<gene>
    <name evidence="2" type="ORF">PIB30_106180</name>
</gene>
<organism evidence="2 3">
    <name type="scientific">Stylosanthes scabra</name>
    <dbReference type="NCBI Taxonomy" id="79078"/>
    <lineage>
        <taxon>Eukaryota</taxon>
        <taxon>Viridiplantae</taxon>
        <taxon>Streptophyta</taxon>
        <taxon>Embryophyta</taxon>
        <taxon>Tracheophyta</taxon>
        <taxon>Spermatophyta</taxon>
        <taxon>Magnoliopsida</taxon>
        <taxon>eudicotyledons</taxon>
        <taxon>Gunneridae</taxon>
        <taxon>Pentapetalae</taxon>
        <taxon>rosids</taxon>
        <taxon>fabids</taxon>
        <taxon>Fabales</taxon>
        <taxon>Fabaceae</taxon>
        <taxon>Papilionoideae</taxon>
        <taxon>50 kb inversion clade</taxon>
        <taxon>dalbergioids sensu lato</taxon>
        <taxon>Dalbergieae</taxon>
        <taxon>Pterocarpus clade</taxon>
        <taxon>Stylosanthes</taxon>
    </lineage>
</organism>